<evidence type="ECO:0000259" key="4">
    <source>
        <dbReference type="Pfam" id="PF13529"/>
    </source>
</evidence>
<dbReference type="Pfam" id="PF01183">
    <property type="entry name" value="Glyco_hydro_25"/>
    <property type="match status" value="1"/>
</dbReference>
<dbReference type="InterPro" id="IPR002053">
    <property type="entry name" value="Glyco_hydro_25"/>
</dbReference>
<dbReference type="PANTHER" id="PTHR34135:SF2">
    <property type="entry name" value="LYSOZYME"/>
    <property type="match status" value="1"/>
</dbReference>
<gene>
    <name evidence="5" type="primary">toxA_2</name>
    <name evidence="5" type="ORF">ERS852381_01199</name>
</gene>
<dbReference type="Proteomes" id="UP000095468">
    <property type="component" value="Unassembled WGS sequence"/>
</dbReference>
<organism evidence="5 6">
    <name type="scientific">Collinsella aerofaciens</name>
    <dbReference type="NCBI Taxonomy" id="74426"/>
    <lineage>
        <taxon>Bacteria</taxon>
        <taxon>Bacillati</taxon>
        <taxon>Actinomycetota</taxon>
        <taxon>Coriobacteriia</taxon>
        <taxon>Coriobacteriales</taxon>
        <taxon>Coriobacteriaceae</taxon>
        <taxon>Collinsella</taxon>
    </lineage>
</organism>
<dbReference type="GO" id="GO:0009253">
    <property type="term" value="P:peptidoglycan catabolic process"/>
    <property type="evidence" value="ECO:0007669"/>
    <property type="project" value="InterPro"/>
</dbReference>
<dbReference type="GO" id="GO:0003796">
    <property type="term" value="F:lysozyme activity"/>
    <property type="evidence" value="ECO:0007669"/>
    <property type="project" value="InterPro"/>
</dbReference>
<dbReference type="SUPFAM" id="SSF69360">
    <property type="entry name" value="Cell wall binding repeat"/>
    <property type="match status" value="3"/>
</dbReference>
<feature type="repeat" description="Cell wall-binding" evidence="3">
    <location>
        <begin position="577"/>
        <end position="596"/>
    </location>
</feature>
<dbReference type="PROSITE" id="PS51170">
    <property type="entry name" value="CW"/>
    <property type="match status" value="1"/>
</dbReference>
<reference evidence="5 6" key="1">
    <citation type="submission" date="2015-09" db="EMBL/GenBank/DDBJ databases">
        <authorList>
            <consortium name="Pathogen Informatics"/>
        </authorList>
    </citation>
    <scope>NUCLEOTIDE SEQUENCE [LARGE SCALE GENOMIC DNA]</scope>
    <source>
        <strain evidence="5 6">2789STDY5608823</strain>
    </source>
</reference>
<evidence type="ECO:0000256" key="2">
    <source>
        <dbReference type="ARBA" id="ARBA00022737"/>
    </source>
</evidence>
<dbReference type="InterPro" id="IPR018337">
    <property type="entry name" value="Cell_wall/Cho-bd_repeat"/>
</dbReference>
<dbReference type="Gene3D" id="2.10.270.10">
    <property type="entry name" value="Cholin Binding"/>
    <property type="match status" value="6"/>
</dbReference>
<sequence length="853" mass="93061">MSKHLKLFSALLVLMVLAPISVFVFPSNAEAARSLVENSWRYEDGQLVAEDVSSEEDGIALLSMDILPDGATAQGIDVSEHQGRIDWNAVKASGIDFAILRVGFGAPSWGGRVDYQFNRNISECERLGIPYGVYIYSYAFDNQQAADEASMVIDCLSGHNPRLPVYYDLEDKTIIADGRQSGIASRAQTFCNKISSAGYKPGIYANLNWFNNILTDPVFKSGSWDHWIAQYNSQCHYTASYSFWQYTSRGKVSGISGNVDMNYAYVDVSLYYWQLKEGTWYYATSDGKAYTGWLRQGGAWYWLDPDAGGVMATGLYECNGSMYWFNASGAMATGWVLDGGTWYYATGSGALARGPVSVGGVPYCFDARTGAMLTGYQTDAQGVRRYFGSCGPLNGWGLVDGSWYWFADGIASTGWLYTGGSWYWLEPDAGGAMATGLHSCHGSAYWFNDSGAMATGWVLDGGTWYYATGSGALASGWLNLNGAWYWLDPSTHAMATGVQTIGSCEYIFNSTGKMMANCWSNGDGSWMYHSSSSGAIDLKGIMTDSGIQLIDDDGNARTGWIESQGARYYCSASGVILTGWQQIAGSWYYFNPDGRMATGWLNDGSNWYLLDSASGAMKTGWLSLGGTWYYLDVARGGVMLSNGWYWIGSTDYKFSSSGAMVGAWVDVPCYSQYPELPTGCESVALTNLLNYYGFGLGKTIIADYYLPKGSNGNFVTAFDGNPRRSSGGLMGCVAPAITIAGNNFLRAAGSGKQAKDVSFSSISSIKNRLTCGQPVEMWNTEWGSWPGGRYAARWYNGHSYGLWGGNHAVVLKGYDDEQGIVYLSDSINGNVTRNAQVFFGTWQQMDSQAVVIE</sequence>
<name>A0A174D2Y3_9ACTN</name>
<dbReference type="Pfam" id="PF01473">
    <property type="entry name" value="Choline_bind_1"/>
    <property type="match status" value="4"/>
</dbReference>
<evidence type="ECO:0000256" key="3">
    <source>
        <dbReference type="PROSITE-ProRule" id="PRU00591"/>
    </source>
</evidence>
<proteinExistence type="inferred from homology"/>
<comment type="similarity">
    <text evidence="1">Belongs to the glycosyl hydrolase 25 family.</text>
</comment>
<dbReference type="Gene3D" id="3.90.70.10">
    <property type="entry name" value="Cysteine proteinases"/>
    <property type="match status" value="1"/>
</dbReference>
<dbReference type="CDD" id="cd06414">
    <property type="entry name" value="GH25_LytC-like"/>
    <property type="match status" value="1"/>
</dbReference>
<dbReference type="Gene3D" id="3.20.20.80">
    <property type="entry name" value="Glycosidases"/>
    <property type="match status" value="1"/>
</dbReference>
<evidence type="ECO:0000313" key="6">
    <source>
        <dbReference type="Proteomes" id="UP000095468"/>
    </source>
</evidence>
<dbReference type="AlphaFoldDB" id="A0A174D2Y3"/>
<protein>
    <submittedName>
        <fullName evidence="5">Toxin A</fullName>
    </submittedName>
</protein>
<dbReference type="RefSeq" id="WP_082421896.1">
    <property type="nucleotide sequence ID" value="NZ_CYYP01000009.1"/>
</dbReference>
<dbReference type="SUPFAM" id="SSF51445">
    <property type="entry name" value="(Trans)glycosidases"/>
    <property type="match status" value="1"/>
</dbReference>
<feature type="domain" description="Peptidase C39-like" evidence="4">
    <location>
        <begin position="666"/>
        <end position="826"/>
    </location>
</feature>
<dbReference type="GO" id="GO:0016998">
    <property type="term" value="P:cell wall macromolecule catabolic process"/>
    <property type="evidence" value="ECO:0007669"/>
    <property type="project" value="InterPro"/>
</dbReference>
<dbReference type="Pfam" id="PF19127">
    <property type="entry name" value="Choline_bind_3"/>
    <property type="match status" value="3"/>
</dbReference>
<keyword evidence="2" id="KW-0677">Repeat</keyword>
<dbReference type="EMBL" id="CYYP01000009">
    <property type="protein sequence ID" value="CUO19607.1"/>
    <property type="molecule type" value="Genomic_DNA"/>
</dbReference>
<dbReference type="GO" id="GO:0016052">
    <property type="term" value="P:carbohydrate catabolic process"/>
    <property type="evidence" value="ECO:0007669"/>
    <property type="project" value="TreeGrafter"/>
</dbReference>
<dbReference type="Pfam" id="PF13529">
    <property type="entry name" value="Peptidase_C39_2"/>
    <property type="match status" value="1"/>
</dbReference>
<dbReference type="PROSITE" id="PS51904">
    <property type="entry name" value="GLYCOSYL_HYDROL_F25_2"/>
    <property type="match status" value="1"/>
</dbReference>
<dbReference type="PANTHER" id="PTHR34135">
    <property type="entry name" value="LYSOZYME"/>
    <property type="match status" value="1"/>
</dbReference>
<evidence type="ECO:0000313" key="5">
    <source>
        <dbReference type="EMBL" id="CUO19607.1"/>
    </source>
</evidence>
<dbReference type="InterPro" id="IPR017853">
    <property type="entry name" value="GH"/>
</dbReference>
<accession>A0A174D2Y3</accession>
<dbReference type="InterPro" id="IPR039564">
    <property type="entry name" value="Peptidase_C39-like"/>
</dbReference>
<evidence type="ECO:0000256" key="1">
    <source>
        <dbReference type="ARBA" id="ARBA00010646"/>
    </source>
</evidence>